<organism evidence="1 2">
    <name type="scientific">Draconibacterium halophilum</name>
    <dbReference type="NCBI Taxonomy" id="2706887"/>
    <lineage>
        <taxon>Bacteria</taxon>
        <taxon>Pseudomonadati</taxon>
        <taxon>Bacteroidota</taxon>
        <taxon>Bacteroidia</taxon>
        <taxon>Marinilabiliales</taxon>
        <taxon>Prolixibacteraceae</taxon>
        <taxon>Draconibacterium</taxon>
    </lineage>
</organism>
<protein>
    <submittedName>
        <fullName evidence="1">YkgJ family cysteine cluster protein</fullName>
    </submittedName>
</protein>
<gene>
    <name evidence="1" type="ORF">G0Q07_11590</name>
</gene>
<dbReference type="Proteomes" id="UP000474630">
    <property type="component" value="Chromosome"/>
</dbReference>
<accession>A0A6C0RE28</accession>
<dbReference type="AlphaFoldDB" id="A0A6C0RE28"/>
<evidence type="ECO:0000313" key="2">
    <source>
        <dbReference type="Proteomes" id="UP000474630"/>
    </source>
</evidence>
<evidence type="ECO:0000313" key="1">
    <source>
        <dbReference type="EMBL" id="QIA08317.1"/>
    </source>
</evidence>
<name>A0A6C0RE28_9BACT</name>
<sequence>MDYTAYKTLQNDIDELSGKLERQHKKHMKCKAGCDLCCMDYSIFPVEFYSIVKALQKRKNKPNINTKNDESSCIFLNDHKCEIYAERPIICRTHGLPLLYMNEDNGWELSACELNFTEFDMEDFAEENTFPQDKFNSKLFLLNKEFITKSKSTNYSEFDLIPIKEIAKHI</sequence>
<dbReference type="InterPro" id="IPR005358">
    <property type="entry name" value="Puta_zinc/iron-chelating_dom"/>
</dbReference>
<dbReference type="KEGG" id="drc:G0Q07_11590"/>
<dbReference type="EMBL" id="CP048409">
    <property type="protein sequence ID" value="QIA08317.1"/>
    <property type="molecule type" value="Genomic_DNA"/>
</dbReference>
<keyword evidence="2" id="KW-1185">Reference proteome</keyword>
<dbReference type="Pfam" id="PF03692">
    <property type="entry name" value="CxxCxxCC"/>
    <property type="match status" value="1"/>
</dbReference>
<dbReference type="RefSeq" id="WP_163346238.1">
    <property type="nucleotide sequence ID" value="NZ_CP048409.1"/>
</dbReference>
<proteinExistence type="predicted"/>
<reference evidence="1 2" key="1">
    <citation type="submission" date="2020-02" db="EMBL/GenBank/DDBJ databases">
        <title>Genome sequencing for Draconibacterium sp. strain M1.</title>
        <authorList>
            <person name="Park S.-J."/>
        </authorList>
    </citation>
    <scope>NUCLEOTIDE SEQUENCE [LARGE SCALE GENOMIC DNA]</scope>
    <source>
        <strain evidence="1 2">M1</strain>
    </source>
</reference>